<evidence type="ECO:0000256" key="1">
    <source>
        <dbReference type="SAM" id="SignalP"/>
    </source>
</evidence>
<evidence type="ECO:0000313" key="2">
    <source>
        <dbReference type="EMBL" id="TKV99727.1"/>
    </source>
</evidence>
<feature type="chain" id="PRO_5020580648" evidence="1">
    <location>
        <begin position="27"/>
        <end position="53"/>
    </location>
</feature>
<accession>A0A4U6TCD3</accession>
<feature type="signal peptide" evidence="1">
    <location>
        <begin position="1"/>
        <end position="26"/>
    </location>
</feature>
<evidence type="ECO:0000313" key="3">
    <source>
        <dbReference type="Proteomes" id="UP000298652"/>
    </source>
</evidence>
<dbReference type="AlphaFoldDB" id="A0A4U6TCD3"/>
<dbReference type="Gramene" id="TKV99727">
    <property type="protein sequence ID" value="TKV99727"/>
    <property type="gene ID" value="SEVIR_8G062550v2"/>
</dbReference>
<dbReference type="Proteomes" id="UP000298652">
    <property type="component" value="Chromosome 8"/>
</dbReference>
<sequence length="53" mass="5864">MGSWAVIMCSAFALLLHTRLLPCAAAAAAWDRRVHGPCRCPPQPEAQIHPRRE</sequence>
<dbReference type="EMBL" id="CM016559">
    <property type="protein sequence ID" value="TKV99727.1"/>
    <property type="molecule type" value="Genomic_DNA"/>
</dbReference>
<keyword evidence="1" id="KW-0732">Signal</keyword>
<organism evidence="2 3">
    <name type="scientific">Setaria viridis</name>
    <name type="common">Green bristlegrass</name>
    <name type="synonym">Setaria italica subsp. viridis</name>
    <dbReference type="NCBI Taxonomy" id="4556"/>
    <lineage>
        <taxon>Eukaryota</taxon>
        <taxon>Viridiplantae</taxon>
        <taxon>Streptophyta</taxon>
        <taxon>Embryophyta</taxon>
        <taxon>Tracheophyta</taxon>
        <taxon>Spermatophyta</taxon>
        <taxon>Magnoliopsida</taxon>
        <taxon>Liliopsida</taxon>
        <taxon>Poales</taxon>
        <taxon>Poaceae</taxon>
        <taxon>PACMAD clade</taxon>
        <taxon>Panicoideae</taxon>
        <taxon>Panicodae</taxon>
        <taxon>Paniceae</taxon>
        <taxon>Cenchrinae</taxon>
        <taxon>Setaria</taxon>
    </lineage>
</organism>
<gene>
    <name evidence="2" type="ORF">SEVIR_8G062550v2</name>
</gene>
<protein>
    <submittedName>
        <fullName evidence="2">Uncharacterized protein</fullName>
    </submittedName>
</protein>
<name>A0A4U6TCD3_SETVI</name>
<keyword evidence="3" id="KW-1185">Reference proteome</keyword>
<reference evidence="2" key="1">
    <citation type="submission" date="2019-03" db="EMBL/GenBank/DDBJ databases">
        <title>WGS assembly of Setaria viridis.</title>
        <authorList>
            <person name="Huang P."/>
            <person name="Jenkins J."/>
            <person name="Grimwood J."/>
            <person name="Barry K."/>
            <person name="Healey A."/>
            <person name="Mamidi S."/>
            <person name="Sreedasyam A."/>
            <person name="Shu S."/>
            <person name="Feldman M."/>
            <person name="Wu J."/>
            <person name="Yu Y."/>
            <person name="Chen C."/>
            <person name="Johnson J."/>
            <person name="Rokhsar D."/>
            <person name="Baxter I."/>
            <person name="Schmutz J."/>
            <person name="Brutnell T."/>
            <person name="Kellogg E."/>
        </authorList>
    </citation>
    <scope>NUCLEOTIDE SEQUENCE [LARGE SCALE GENOMIC DNA]</scope>
</reference>
<proteinExistence type="predicted"/>